<evidence type="ECO:0000259" key="2">
    <source>
        <dbReference type="SMART" id="SM00228"/>
    </source>
</evidence>
<dbReference type="AlphaFoldDB" id="A0A382PZL5"/>
<dbReference type="SMART" id="SM00228">
    <property type="entry name" value="PDZ"/>
    <property type="match status" value="1"/>
</dbReference>
<dbReference type="Pfam" id="PF13180">
    <property type="entry name" value="PDZ_2"/>
    <property type="match status" value="1"/>
</dbReference>
<evidence type="ECO:0000313" key="3">
    <source>
        <dbReference type="EMBL" id="SVC77411.1"/>
    </source>
</evidence>
<organism evidence="3">
    <name type="scientific">marine metagenome</name>
    <dbReference type="NCBI Taxonomy" id="408172"/>
    <lineage>
        <taxon>unclassified sequences</taxon>
        <taxon>metagenomes</taxon>
        <taxon>ecological metagenomes</taxon>
    </lineage>
</organism>
<feature type="region of interest" description="Disordered" evidence="1">
    <location>
        <begin position="287"/>
        <end position="339"/>
    </location>
</feature>
<evidence type="ECO:0000256" key="1">
    <source>
        <dbReference type="SAM" id="MobiDB-lite"/>
    </source>
</evidence>
<feature type="non-terminal residue" evidence="3">
    <location>
        <position position="1"/>
    </location>
</feature>
<reference evidence="3" key="1">
    <citation type="submission" date="2018-05" db="EMBL/GenBank/DDBJ databases">
        <authorList>
            <person name="Lanie J.A."/>
            <person name="Ng W.-L."/>
            <person name="Kazmierczak K.M."/>
            <person name="Andrzejewski T.M."/>
            <person name="Davidsen T.M."/>
            <person name="Wayne K.J."/>
            <person name="Tettelin H."/>
            <person name="Glass J.I."/>
            <person name="Rusch D."/>
            <person name="Podicherti R."/>
            <person name="Tsui H.-C.T."/>
            <person name="Winkler M.E."/>
        </authorList>
    </citation>
    <scope>NUCLEOTIDE SEQUENCE</scope>
</reference>
<dbReference type="InterPro" id="IPR036034">
    <property type="entry name" value="PDZ_sf"/>
</dbReference>
<dbReference type="InterPro" id="IPR001478">
    <property type="entry name" value="PDZ"/>
</dbReference>
<feature type="compositionally biased region" description="Basic and acidic residues" evidence="1">
    <location>
        <begin position="319"/>
        <end position="339"/>
    </location>
</feature>
<dbReference type="Gene3D" id="2.30.42.10">
    <property type="match status" value="1"/>
</dbReference>
<accession>A0A382PZL5</accession>
<sequence>TTALPTIMKILPFLISIVLSCGWLSAEPGSKAQSKARASVKISPAKATFLGVYATKLSPVVSRQLGLSGNLYLSVEQVSPGSPAEKAGLEQYDVLKKLDDQILVNQEQLLELVRSREVNQQVSLTILRGGKEQVLKAKLGSKQVSKAQARGFSAPRILGNDLRGGGFIIPDARDLNERIRKQIAGQRDLLGRRGLHGFAPNLDFSDPKLIEQFDADGDGKLSPMERDKARDEGAVPKLNLDFDIDLGFGAAPKLDELLRDARRRGASSSWSSVTGTAQTKVVSIDDDGSFEYSSEDGKKRFKATSPDGEVLFEGPVNTDAERKALPEGMLERLETLEGN</sequence>
<dbReference type="SUPFAM" id="SSF50156">
    <property type="entry name" value="PDZ domain-like"/>
    <property type="match status" value="1"/>
</dbReference>
<feature type="non-terminal residue" evidence="3">
    <location>
        <position position="339"/>
    </location>
</feature>
<feature type="domain" description="PDZ" evidence="2">
    <location>
        <begin position="63"/>
        <end position="130"/>
    </location>
</feature>
<gene>
    <name evidence="3" type="ORF">METZ01_LOCUS330265</name>
</gene>
<protein>
    <recommendedName>
        <fullName evidence="2">PDZ domain-containing protein</fullName>
    </recommendedName>
</protein>
<dbReference type="EMBL" id="UINC01110119">
    <property type="protein sequence ID" value="SVC77411.1"/>
    <property type="molecule type" value="Genomic_DNA"/>
</dbReference>
<name>A0A382PZL5_9ZZZZ</name>
<proteinExistence type="predicted"/>